<dbReference type="InterPro" id="IPR001647">
    <property type="entry name" value="HTH_TetR"/>
</dbReference>
<evidence type="ECO:0000256" key="1">
    <source>
        <dbReference type="ARBA" id="ARBA00023125"/>
    </source>
</evidence>
<keyword evidence="5" id="KW-1185">Reference proteome</keyword>
<gene>
    <name evidence="4" type="ORF">P8A19_28585</name>
</gene>
<reference evidence="4 5" key="1">
    <citation type="submission" date="2023-03" db="EMBL/GenBank/DDBJ databases">
        <title>Isolation and description of six Streptomyces strains from soil environments, able to metabolize different microbial glucans.</title>
        <authorList>
            <person name="Widen T."/>
            <person name="Larsbrink J."/>
        </authorList>
    </citation>
    <scope>NUCLEOTIDE SEQUENCE [LARGE SCALE GENOMIC DNA]</scope>
    <source>
        <strain evidence="4 5">Alt2</strain>
    </source>
</reference>
<evidence type="ECO:0000313" key="5">
    <source>
        <dbReference type="Proteomes" id="UP001235744"/>
    </source>
</evidence>
<dbReference type="EMBL" id="CP120988">
    <property type="protein sequence ID" value="WLQ59138.1"/>
    <property type="molecule type" value="Genomic_DNA"/>
</dbReference>
<evidence type="ECO:0000259" key="3">
    <source>
        <dbReference type="PROSITE" id="PS50977"/>
    </source>
</evidence>
<dbReference type="Pfam" id="PF00440">
    <property type="entry name" value="TetR_N"/>
    <property type="match status" value="1"/>
</dbReference>
<proteinExistence type="predicted"/>
<dbReference type="PROSITE" id="PS50977">
    <property type="entry name" value="HTH_TETR_2"/>
    <property type="match status" value="1"/>
</dbReference>
<evidence type="ECO:0000256" key="2">
    <source>
        <dbReference type="PROSITE-ProRule" id="PRU00335"/>
    </source>
</evidence>
<sequence length="197" mass="21735">MSGEAPGRRRDAARSRERLLTAASELFGERGFDRTTIRDIGRRAGVDPTLIARYFGSKTLLYIAALQAEAGEAAFADLYEDERLREVFDRADRRGPVPLLQVAVRPLDDPAAQEATRAALHTRLVEPLHERFVREGTDRPRLRAELVAAAMTGVLLGRHSGAFDELAAADPGDLIDLLRGTLLSEDQGRHPRCRAPD</sequence>
<name>A0ABY9IUN0_9ACTN</name>
<dbReference type="InterPro" id="IPR041678">
    <property type="entry name" value="TetR_C_16"/>
</dbReference>
<dbReference type="Proteomes" id="UP001235744">
    <property type="component" value="Chromosome"/>
</dbReference>
<dbReference type="PANTHER" id="PTHR30055">
    <property type="entry name" value="HTH-TYPE TRANSCRIPTIONAL REGULATOR RUTR"/>
    <property type="match status" value="1"/>
</dbReference>
<keyword evidence="1 2" id="KW-0238">DNA-binding</keyword>
<dbReference type="RefSeq" id="WP_219572597.1">
    <property type="nucleotide sequence ID" value="NZ_CP120988.1"/>
</dbReference>
<dbReference type="InterPro" id="IPR050109">
    <property type="entry name" value="HTH-type_TetR-like_transc_reg"/>
</dbReference>
<organism evidence="4 5">
    <name type="scientific">Streptomyces poriferorum</name>
    <dbReference type="NCBI Taxonomy" id="2798799"/>
    <lineage>
        <taxon>Bacteria</taxon>
        <taxon>Bacillati</taxon>
        <taxon>Actinomycetota</taxon>
        <taxon>Actinomycetes</taxon>
        <taxon>Kitasatosporales</taxon>
        <taxon>Streptomycetaceae</taxon>
        <taxon>Streptomyces</taxon>
    </lineage>
</organism>
<evidence type="ECO:0000313" key="4">
    <source>
        <dbReference type="EMBL" id="WLQ59138.1"/>
    </source>
</evidence>
<dbReference type="PANTHER" id="PTHR30055:SF235">
    <property type="entry name" value="TRANSCRIPTIONAL REGULATORY PROTEIN"/>
    <property type="match status" value="1"/>
</dbReference>
<feature type="DNA-binding region" description="H-T-H motif" evidence="2">
    <location>
        <begin position="36"/>
        <end position="55"/>
    </location>
</feature>
<dbReference type="Pfam" id="PF17920">
    <property type="entry name" value="TetR_C_16"/>
    <property type="match status" value="1"/>
</dbReference>
<feature type="domain" description="HTH tetR-type" evidence="3">
    <location>
        <begin position="13"/>
        <end position="73"/>
    </location>
</feature>
<accession>A0ABY9IUN0</accession>
<protein>
    <submittedName>
        <fullName evidence="4">TetR family transcriptional regulator</fullName>
    </submittedName>
</protein>